<dbReference type="CDD" id="cd00038">
    <property type="entry name" value="CAP_ED"/>
    <property type="match status" value="1"/>
</dbReference>
<evidence type="ECO:0000256" key="2">
    <source>
        <dbReference type="ARBA" id="ARBA00023125"/>
    </source>
</evidence>
<protein>
    <submittedName>
        <fullName evidence="6">Crp/Fnr family transcriptional regulator</fullName>
    </submittedName>
</protein>
<dbReference type="PRINTS" id="PR00034">
    <property type="entry name" value="HTHCRP"/>
</dbReference>
<dbReference type="SMART" id="SM00419">
    <property type="entry name" value="HTH_CRP"/>
    <property type="match status" value="1"/>
</dbReference>
<dbReference type="InterPro" id="IPR036388">
    <property type="entry name" value="WH-like_DNA-bd_sf"/>
</dbReference>
<feature type="domain" description="Cyclic nucleotide-binding" evidence="4">
    <location>
        <begin position="21"/>
        <end position="105"/>
    </location>
</feature>
<proteinExistence type="predicted"/>
<accession>A0A126T222</accession>
<dbReference type="KEGG" id="mdn:JT25_006465"/>
<organism evidence="6 7">
    <name type="scientific">Methylomonas denitrificans</name>
    <dbReference type="NCBI Taxonomy" id="1538553"/>
    <lineage>
        <taxon>Bacteria</taxon>
        <taxon>Pseudomonadati</taxon>
        <taxon>Pseudomonadota</taxon>
        <taxon>Gammaproteobacteria</taxon>
        <taxon>Methylococcales</taxon>
        <taxon>Methylococcaceae</taxon>
        <taxon>Methylomonas</taxon>
    </lineage>
</organism>
<keyword evidence="7" id="KW-1185">Reference proteome</keyword>
<dbReference type="EMBL" id="CP014476">
    <property type="protein sequence ID" value="AMK76136.1"/>
    <property type="molecule type" value="Genomic_DNA"/>
</dbReference>
<dbReference type="InterPro" id="IPR018335">
    <property type="entry name" value="Tscrpt_reg_HTH_Crp-type_CS"/>
</dbReference>
<dbReference type="InterPro" id="IPR014710">
    <property type="entry name" value="RmlC-like_jellyroll"/>
</dbReference>
<dbReference type="InterPro" id="IPR018490">
    <property type="entry name" value="cNMP-bd_dom_sf"/>
</dbReference>
<dbReference type="Gene3D" id="1.10.10.10">
    <property type="entry name" value="Winged helix-like DNA-binding domain superfamily/Winged helix DNA-binding domain"/>
    <property type="match status" value="1"/>
</dbReference>
<evidence type="ECO:0000259" key="4">
    <source>
        <dbReference type="PROSITE" id="PS50042"/>
    </source>
</evidence>
<dbReference type="GO" id="GO:0003700">
    <property type="term" value="F:DNA-binding transcription factor activity"/>
    <property type="evidence" value="ECO:0007669"/>
    <property type="project" value="InterPro"/>
</dbReference>
<dbReference type="CDD" id="cd00092">
    <property type="entry name" value="HTH_CRP"/>
    <property type="match status" value="1"/>
</dbReference>
<dbReference type="Pfam" id="PF00027">
    <property type="entry name" value="cNMP_binding"/>
    <property type="match status" value="1"/>
</dbReference>
<dbReference type="SMART" id="SM00100">
    <property type="entry name" value="cNMP"/>
    <property type="match status" value="1"/>
</dbReference>
<dbReference type="PROSITE" id="PS00042">
    <property type="entry name" value="HTH_CRP_1"/>
    <property type="match status" value="1"/>
</dbReference>
<dbReference type="PANTHER" id="PTHR24567">
    <property type="entry name" value="CRP FAMILY TRANSCRIPTIONAL REGULATORY PROTEIN"/>
    <property type="match status" value="1"/>
</dbReference>
<dbReference type="SUPFAM" id="SSF46785">
    <property type="entry name" value="Winged helix' DNA-binding domain"/>
    <property type="match status" value="1"/>
</dbReference>
<evidence type="ECO:0000313" key="7">
    <source>
        <dbReference type="Proteomes" id="UP000030512"/>
    </source>
</evidence>
<dbReference type="PROSITE" id="PS50042">
    <property type="entry name" value="CNMP_BINDING_3"/>
    <property type="match status" value="1"/>
</dbReference>
<dbReference type="InterPro" id="IPR000595">
    <property type="entry name" value="cNMP-bd_dom"/>
</dbReference>
<dbReference type="Proteomes" id="UP000030512">
    <property type="component" value="Chromosome"/>
</dbReference>
<dbReference type="GO" id="GO:0005829">
    <property type="term" value="C:cytosol"/>
    <property type="evidence" value="ECO:0007669"/>
    <property type="project" value="TreeGrafter"/>
</dbReference>
<sequence length="249" mass="27566">MTETNSTKVTCQTCKLSELCLPFGLQQSEVEELATIVRERRPLRIDDLLYRQGDTCRSLYAIKSGSFRSFIANEEGEEQTMGFYLPGELMGLDSLQYGRFTCSTVALETASVCELPLSNLNELCGKIPSLHSQLMRILGKEIASDHDKIILLGHRSAKERMATFLLMLSQRYAALGFSSTAFNLTMSRLHIANFLGLTIETVSRQLAYLSQQGIITVKQRGIQIHNLAALKTVVNSCTVNCAVDASVSN</sequence>
<dbReference type="PANTHER" id="PTHR24567:SF75">
    <property type="entry name" value="FUMARATE AND NITRATE REDUCTION REGULATORY PROTEIN"/>
    <property type="match status" value="1"/>
</dbReference>
<dbReference type="NCBIfam" id="NF008365">
    <property type="entry name" value="PRK11161.1"/>
    <property type="match status" value="1"/>
</dbReference>
<dbReference type="AlphaFoldDB" id="A0A126T222"/>
<dbReference type="RefSeq" id="WP_036276482.1">
    <property type="nucleotide sequence ID" value="NZ_CP014476.1"/>
</dbReference>
<dbReference type="SUPFAM" id="SSF51206">
    <property type="entry name" value="cAMP-binding domain-like"/>
    <property type="match status" value="1"/>
</dbReference>
<dbReference type="FunFam" id="1.10.10.10:FF:000028">
    <property type="entry name" value="Fumarate/nitrate reduction transcriptional regulator Fnr"/>
    <property type="match status" value="1"/>
</dbReference>
<evidence type="ECO:0000256" key="3">
    <source>
        <dbReference type="ARBA" id="ARBA00023163"/>
    </source>
</evidence>
<dbReference type="Pfam" id="PF13545">
    <property type="entry name" value="HTH_Crp_2"/>
    <property type="match status" value="1"/>
</dbReference>
<dbReference type="OrthoDB" id="7643467at2"/>
<feature type="domain" description="HTH crp-type" evidence="5">
    <location>
        <begin position="155"/>
        <end position="228"/>
    </location>
</feature>
<name>A0A126T222_9GAMM</name>
<evidence type="ECO:0000313" key="6">
    <source>
        <dbReference type="EMBL" id="AMK76136.1"/>
    </source>
</evidence>
<dbReference type="Gene3D" id="2.60.120.10">
    <property type="entry name" value="Jelly Rolls"/>
    <property type="match status" value="1"/>
</dbReference>
<keyword evidence="3" id="KW-0804">Transcription</keyword>
<keyword evidence="2" id="KW-0238">DNA-binding</keyword>
<dbReference type="InterPro" id="IPR036390">
    <property type="entry name" value="WH_DNA-bd_sf"/>
</dbReference>
<dbReference type="GO" id="GO:0003677">
    <property type="term" value="F:DNA binding"/>
    <property type="evidence" value="ECO:0007669"/>
    <property type="project" value="UniProtKB-KW"/>
</dbReference>
<reference evidence="6 7" key="1">
    <citation type="journal article" date="2015" name="Environ. Microbiol.">
        <title>Methane oxidation coupled to nitrate reduction under hypoxia by the Gammaproteobacterium Methylomonas denitrificans, sp. nov. type strain FJG1.</title>
        <authorList>
            <person name="Kits K.D."/>
            <person name="Klotz M.G."/>
            <person name="Stein L.Y."/>
        </authorList>
    </citation>
    <scope>NUCLEOTIDE SEQUENCE [LARGE SCALE GENOMIC DNA]</scope>
    <source>
        <strain evidence="6 7">FJG1</strain>
    </source>
</reference>
<dbReference type="InterPro" id="IPR050397">
    <property type="entry name" value="Env_Response_Regulators"/>
</dbReference>
<dbReference type="STRING" id="1538553.JT25_006465"/>
<gene>
    <name evidence="6" type="ORF">JT25_006465</name>
</gene>
<dbReference type="PROSITE" id="PS51063">
    <property type="entry name" value="HTH_CRP_2"/>
    <property type="match status" value="1"/>
</dbReference>
<keyword evidence="1" id="KW-0805">Transcription regulation</keyword>
<evidence type="ECO:0000259" key="5">
    <source>
        <dbReference type="PROSITE" id="PS51063"/>
    </source>
</evidence>
<evidence type="ECO:0000256" key="1">
    <source>
        <dbReference type="ARBA" id="ARBA00023015"/>
    </source>
</evidence>
<dbReference type="InterPro" id="IPR012318">
    <property type="entry name" value="HTH_CRP"/>
</dbReference>